<feature type="region of interest" description="Disordered" evidence="1">
    <location>
        <begin position="462"/>
        <end position="505"/>
    </location>
</feature>
<feature type="region of interest" description="Disordered" evidence="1">
    <location>
        <begin position="520"/>
        <end position="772"/>
    </location>
</feature>
<evidence type="ECO:0000313" key="3">
    <source>
        <dbReference type="EMBL" id="CAL1698226.1"/>
    </source>
</evidence>
<feature type="compositionally biased region" description="Basic and acidic residues" evidence="1">
    <location>
        <begin position="718"/>
        <end position="729"/>
    </location>
</feature>
<feature type="compositionally biased region" description="Low complexity" evidence="1">
    <location>
        <begin position="673"/>
        <end position="705"/>
    </location>
</feature>
<dbReference type="SUPFAM" id="SSF63491">
    <property type="entry name" value="BAG domain"/>
    <property type="match status" value="1"/>
</dbReference>
<feature type="domain" description="BAG" evidence="2">
    <location>
        <begin position="422"/>
        <end position="465"/>
    </location>
</feature>
<reference evidence="4" key="1">
    <citation type="submission" date="2024-04" db="EMBL/GenBank/DDBJ databases">
        <authorList>
            <person name="Shaw F."/>
            <person name="Minotto A."/>
        </authorList>
    </citation>
    <scope>NUCLEOTIDE SEQUENCE [LARGE SCALE GENOMIC DNA]</scope>
</reference>
<sequence>MLVFTTSLPTIQSQYADYHRPASSVPPDYYADAVAEAEYQLTVARARAEAARREMEYQAQLRQQTEVLFDREAAVLSSYPHACFQEVVWPASSSIRAQREEKRRQTLLTQQRQREQMRAQALARQRAERERRVQVQREARRVPQHTEQLLALVKFLAKFGGQGQQPSVNVCVPAVHIQFAILLTWLLIQTLSHPGTSQVPRVYKQNTSRPAGARFLVNPSATTPIVNAHKVPPVDEKGKARETPAIPLPKSVPVVSSKSVQPFQPTVADILKERKDSEADSEIREALDGLLKALYGLGASADSNVNVKTPSSPQNDEVVKSAAADVKEDVPVTEPASIKRTPAISAATAEKIREVFYSRRARKLSLGAIKEIEETLRSLESSFVFPSQLDFTPSSNGSESASDSEGKSPLLYTSNNRPIHTFQHALNTLLEKLDAVDSHGDLEVRGRRKEVVIEVERALKEVDRKVEESRERASLAETPVSQESLSSSEERIPEPVEASSTSAPDTQVDVAVQEALHTSNADIVTEATPTSSQIPENSIPTSTEDLLPQPSLESDTRARKTQAGIPREIPSPLETTPGVEDVSAVVKSSTVAPIQPELTLKAEDVVPSSPAGNDNNSLDDAVPTATSPREVEKVLPVTEESQLGVTSSSSDLVILVSDTKDDTSLPPQSTNADTPSEPITSSTPSSPSSPSSLSESDSPNSSDNETAYLLQSSPIADPEPRKSTAKKDTDDDDIDIVQVEEVSQGVVDVEGKEGKEEEGNDKDSDGWSEVEA</sequence>
<dbReference type="Proteomes" id="UP001497453">
    <property type="component" value="Chromosome 10"/>
</dbReference>
<organism evidence="3 4">
    <name type="scientific">Somion occarium</name>
    <dbReference type="NCBI Taxonomy" id="3059160"/>
    <lineage>
        <taxon>Eukaryota</taxon>
        <taxon>Fungi</taxon>
        <taxon>Dikarya</taxon>
        <taxon>Basidiomycota</taxon>
        <taxon>Agaricomycotina</taxon>
        <taxon>Agaricomycetes</taxon>
        <taxon>Polyporales</taxon>
        <taxon>Cerrenaceae</taxon>
        <taxon>Somion</taxon>
    </lineage>
</organism>
<gene>
    <name evidence="3" type="ORF">GFSPODELE1_LOCUS2057</name>
</gene>
<feature type="compositionally biased region" description="Low complexity" evidence="1">
    <location>
        <begin position="394"/>
        <end position="403"/>
    </location>
</feature>
<dbReference type="Pfam" id="PF02179">
    <property type="entry name" value="BAG"/>
    <property type="match status" value="1"/>
</dbReference>
<protein>
    <recommendedName>
        <fullName evidence="2">BAG domain-containing protein</fullName>
    </recommendedName>
</protein>
<feature type="region of interest" description="Disordered" evidence="1">
    <location>
        <begin position="390"/>
        <end position="412"/>
    </location>
</feature>
<evidence type="ECO:0000313" key="4">
    <source>
        <dbReference type="Proteomes" id="UP001497453"/>
    </source>
</evidence>
<proteinExistence type="predicted"/>
<evidence type="ECO:0000259" key="2">
    <source>
        <dbReference type="Pfam" id="PF02179"/>
    </source>
</evidence>
<dbReference type="InterPro" id="IPR003103">
    <property type="entry name" value="BAG_domain"/>
</dbReference>
<accession>A0ABP1CRA4</accession>
<evidence type="ECO:0000256" key="1">
    <source>
        <dbReference type="SAM" id="MobiDB-lite"/>
    </source>
</evidence>
<dbReference type="Gene3D" id="1.20.58.120">
    <property type="entry name" value="BAG domain"/>
    <property type="match status" value="1"/>
</dbReference>
<feature type="compositionally biased region" description="Low complexity" evidence="1">
    <location>
        <begin position="646"/>
        <end position="657"/>
    </location>
</feature>
<dbReference type="InterPro" id="IPR036533">
    <property type="entry name" value="BAG_dom_sf"/>
</dbReference>
<name>A0ABP1CRA4_9APHY</name>
<feature type="compositionally biased region" description="Polar residues" evidence="1">
    <location>
        <begin position="520"/>
        <end position="544"/>
    </location>
</feature>
<dbReference type="EMBL" id="OZ037953">
    <property type="protein sequence ID" value="CAL1698226.1"/>
    <property type="molecule type" value="Genomic_DNA"/>
</dbReference>
<feature type="compositionally biased region" description="Basic and acidic residues" evidence="1">
    <location>
        <begin position="749"/>
        <end position="765"/>
    </location>
</feature>
<keyword evidence="4" id="KW-1185">Reference proteome</keyword>
<feature type="compositionally biased region" description="Basic and acidic residues" evidence="1">
    <location>
        <begin position="462"/>
        <end position="474"/>
    </location>
</feature>